<comment type="caution">
    <text evidence="1">The sequence shown here is derived from an EMBL/GenBank/DDBJ whole genome shotgun (WGS) entry which is preliminary data.</text>
</comment>
<dbReference type="AlphaFoldDB" id="A0A5J4Q7S1"/>
<accession>A0A5J4Q7S1</accession>
<reference evidence="1" key="1">
    <citation type="submission" date="2019-03" db="EMBL/GenBank/DDBJ databases">
        <title>Single cell metagenomics reveals metabolic interactions within the superorganism composed of flagellate Streblomastix strix and complex community of Bacteroidetes bacteria on its surface.</title>
        <authorList>
            <person name="Treitli S.C."/>
            <person name="Kolisko M."/>
            <person name="Husnik F."/>
            <person name="Keeling P."/>
            <person name="Hampl V."/>
        </authorList>
    </citation>
    <scope>NUCLEOTIDE SEQUENCE</scope>
    <source>
        <strain evidence="1">STM</strain>
    </source>
</reference>
<gene>
    <name evidence="1" type="ORF">EZS27_033064</name>
</gene>
<organism evidence="1">
    <name type="scientific">termite gut metagenome</name>
    <dbReference type="NCBI Taxonomy" id="433724"/>
    <lineage>
        <taxon>unclassified sequences</taxon>
        <taxon>metagenomes</taxon>
        <taxon>organismal metagenomes</taxon>
    </lineage>
</organism>
<dbReference type="EMBL" id="SNRY01004802">
    <property type="protein sequence ID" value="KAA6316653.1"/>
    <property type="molecule type" value="Genomic_DNA"/>
</dbReference>
<evidence type="ECO:0000313" key="1">
    <source>
        <dbReference type="EMBL" id="KAA6316653.1"/>
    </source>
</evidence>
<name>A0A5J4Q7S1_9ZZZZ</name>
<sequence>MKKLLSILLAVVALAGCGKEEEGITGTYWQNTRIDNEYEIFESMFFRKKTVDFVYIEKLEGKEIRKHNSSGNYIYLHPDITIMTDVLTTVFFIDGNKMIKKGNSNIIYIQK</sequence>
<dbReference type="PROSITE" id="PS51257">
    <property type="entry name" value="PROKAR_LIPOPROTEIN"/>
    <property type="match status" value="1"/>
</dbReference>
<proteinExistence type="predicted"/>
<protein>
    <recommendedName>
        <fullName evidence="2">Lipoprotein</fullName>
    </recommendedName>
</protein>
<evidence type="ECO:0008006" key="2">
    <source>
        <dbReference type="Google" id="ProtNLM"/>
    </source>
</evidence>